<proteinExistence type="predicted"/>
<dbReference type="AlphaFoldDB" id="A0A3S2PLK1"/>
<reference evidence="2 3" key="2">
    <citation type="submission" date="2019-01" db="EMBL/GenBank/DDBJ databases">
        <title>A chromosome length genome reference of the Java medaka (oryzias javanicus).</title>
        <authorList>
            <person name="Herpin A."/>
            <person name="Takehana Y."/>
            <person name="Naruse K."/>
            <person name="Ansai S."/>
            <person name="Kawaguchi M."/>
        </authorList>
    </citation>
    <scope>NUCLEOTIDE SEQUENCE [LARGE SCALE GENOMIC DNA]</scope>
    <source>
        <strain evidence="2">RS831</strain>
        <tissue evidence="2">Whole body</tissue>
    </source>
</reference>
<reference evidence="2 3" key="1">
    <citation type="submission" date="2018-11" db="EMBL/GenBank/DDBJ databases">
        <authorList>
            <person name="Lopez-Roques C."/>
            <person name="Donnadieu C."/>
            <person name="Bouchez O."/>
            <person name="Klopp C."/>
            <person name="Cabau C."/>
            <person name="Zahm M."/>
        </authorList>
    </citation>
    <scope>NUCLEOTIDE SEQUENCE [LARGE SCALE GENOMIC DNA]</scope>
    <source>
        <strain evidence="2">RS831</strain>
        <tissue evidence="2">Whole body</tissue>
    </source>
</reference>
<name>A0A3S2PLK1_ORYJA</name>
<feature type="region of interest" description="Disordered" evidence="1">
    <location>
        <begin position="39"/>
        <end position="88"/>
    </location>
</feature>
<gene>
    <name evidence="2" type="ORF">OJAV_G00012300</name>
</gene>
<dbReference type="Proteomes" id="UP000283210">
    <property type="component" value="Chromosome 1"/>
</dbReference>
<keyword evidence="3" id="KW-1185">Reference proteome</keyword>
<evidence type="ECO:0000313" key="3">
    <source>
        <dbReference type="Proteomes" id="UP000283210"/>
    </source>
</evidence>
<evidence type="ECO:0000256" key="1">
    <source>
        <dbReference type="SAM" id="MobiDB-lite"/>
    </source>
</evidence>
<evidence type="ECO:0000313" key="2">
    <source>
        <dbReference type="EMBL" id="RVE76758.1"/>
    </source>
</evidence>
<protein>
    <submittedName>
        <fullName evidence="2">Uncharacterized protein</fullName>
    </submittedName>
</protein>
<sequence length="88" mass="9747">MKAGTPGSKLENLQLLCWCGSLRPGRRAREAVLVLTSEPRVQLSSSEPDREHLPGVQNQALNRCRDDQTQTAPDRSPVLVHCGSEELR</sequence>
<organism evidence="2 3">
    <name type="scientific">Oryzias javanicus</name>
    <name type="common">Javanese ricefish</name>
    <name type="synonym">Aplocheilus javanicus</name>
    <dbReference type="NCBI Taxonomy" id="123683"/>
    <lineage>
        <taxon>Eukaryota</taxon>
        <taxon>Metazoa</taxon>
        <taxon>Chordata</taxon>
        <taxon>Craniata</taxon>
        <taxon>Vertebrata</taxon>
        <taxon>Euteleostomi</taxon>
        <taxon>Actinopterygii</taxon>
        <taxon>Neopterygii</taxon>
        <taxon>Teleostei</taxon>
        <taxon>Neoteleostei</taxon>
        <taxon>Acanthomorphata</taxon>
        <taxon>Ovalentaria</taxon>
        <taxon>Atherinomorphae</taxon>
        <taxon>Beloniformes</taxon>
        <taxon>Adrianichthyidae</taxon>
        <taxon>Oryziinae</taxon>
        <taxon>Oryzias</taxon>
    </lineage>
</organism>
<dbReference type="EMBL" id="CM012437">
    <property type="protein sequence ID" value="RVE76758.1"/>
    <property type="molecule type" value="Genomic_DNA"/>
</dbReference>
<accession>A0A3S2PLK1</accession>